<reference evidence="2 3" key="1">
    <citation type="submission" date="2018-06" db="EMBL/GenBank/DDBJ databases">
        <title>Comparative genomics reveals the genomic features of Rhizophagus irregularis, R. cerebriforme, R. diaphanum and Gigaspora rosea, and their symbiotic lifestyle signature.</title>
        <authorList>
            <person name="Morin E."/>
            <person name="San Clemente H."/>
            <person name="Chen E.C.H."/>
            <person name="De La Providencia I."/>
            <person name="Hainaut M."/>
            <person name="Kuo A."/>
            <person name="Kohler A."/>
            <person name="Murat C."/>
            <person name="Tang N."/>
            <person name="Roy S."/>
            <person name="Loubradou J."/>
            <person name="Henrissat B."/>
            <person name="Grigoriev I.V."/>
            <person name="Corradi N."/>
            <person name="Roux C."/>
            <person name="Martin F.M."/>
        </authorList>
    </citation>
    <scope>NUCLEOTIDE SEQUENCE [LARGE SCALE GENOMIC DNA]</scope>
    <source>
        <strain evidence="2 3">DAOM 194757</strain>
    </source>
</reference>
<dbReference type="AlphaFoldDB" id="A0A397WAZ8"/>
<feature type="non-terminal residue" evidence="2">
    <location>
        <position position="52"/>
    </location>
</feature>
<keyword evidence="1" id="KW-0472">Membrane</keyword>
<accession>A0A397WAZ8</accession>
<feature type="transmembrane region" description="Helical" evidence="1">
    <location>
        <begin position="6"/>
        <end position="26"/>
    </location>
</feature>
<keyword evidence="3" id="KW-1185">Reference proteome</keyword>
<proteinExistence type="predicted"/>
<evidence type="ECO:0000313" key="2">
    <source>
        <dbReference type="EMBL" id="RIB29833.1"/>
    </source>
</evidence>
<sequence length="52" mass="6356">MVKRLRSVGALTFSNVIMPPYIYLYFNKIMFKIFVEFKNIQILIEKYYNLIM</sequence>
<keyword evidence="1" id="KW-0812">Transmembrane</keyword>
<keyword evidence="1" id="KW-1133">Transmembrane helix</keyword>
<protein>
    <submittedName>
        <fullName evidence="2">Uncharacterized protein</fullName>
    </submittedName>
</protein>
<name>A0A397WAZ8_9GLOM</name>
<comment type="caution">
    <text evidence="2">The sequence shown here is derived from an EMBL/GenBank/DDBJ whole genome shotgun (WGS) entry which is preliminary data.</text>
</comment>
<evidence type="ECO:0000256" key="1">
    <source>
        <dbReference type="SAM" id="Phobius"/>
    </source>
</evidence>
<dbReference type="EMBL" id="QKWP01000028">
    <property type="protein sequence ID" value="RIB29833.1"/>
    <property type="molecule type" value="Genomic_DNA"/>
</dbReference>
<evidence type="ECO:0000313" key="3">
    <source>
        <dbReference type="Proteomes" id="UP000266673"/>
    </source>
</evidence>
<dbReference type="Proteomes" id="UP000266673">
    <property type="component" value="Unassembled WGS sequence"/>
</dbReference>
<gene>
    <name evidence="2" type="ORF">C2G38_2055702</name>
</gene>
<organism evidence="2 3">
    <name type="scientific">Gigaspora rosea</name>
    <dbReference type="NCBI Taxonomy" id="44941"/>
    <lineage>
        <taxon>Eukaryota</taxon>
        <taxon>Fungi</taxon>
        <taxon>Fungi incertae sedis</taxon>
        <taxon>Mucoromycota</taxon>
        <taxon>Glomeromycotina</taxon>
        <taxon>Glomeromycetes</taxon>
        <taxon>Diversisporales</taxon>
        <taxon>Gigasporaceae</taxon>
        <taxon>Gigaspora</taxon>
    </lineage>
</organism>